<comment type="similarity">
    <text evidence="1">Belongs to the ATPase C chain family.</text>
</comment>
<feature type="domain" description="Reverse transcriptase" evidence="4">
    <location>
        <begin position="246"/>
        <end position="514"/>
    </location>
</feature>
<dbReference type="EMBL" id="HQ616424">
    <property type="protein sequence ID" value="ADT62137.1"/>
    <property type="molecule type" value="mRNA"/>
</dbReference>
<organism evidence="5">
    <name type="scientific">Isoetes engelmannii</name>
    <name type="common">Engelmann's quillwort</name>
    <name type="synonym">Appalachian quillwort</name>
    <dbReference type="NCBI Taxonomy" id="37427"/>
    <lineage>
        <taxon>Eukaryota</taxon>
        <taxon>Viridiplantae</taxon>
        <taxon>Streptophyta</taxon>
        <taxon>Embryophyta</taxon>
        <taxon>Tracheophyta</taxon>
        <taxon>Lycopodiopsida</taxon>
        <taxon>Isoetales</taxon>
        <taxon>Isoetaceae</taxon>
        <taxon>Isoetes</taxon>
    </lineage>
</organism>
<sequence>MLEGAKLIGAGAATIALAGAAVGIGNVFSVRLVIRARLDKRRLRDCVGGPLTCSGSRLQGTLAWGLTKFRRTAGSFCDHQGRSPEGTEAELNPWCEQTSGKQEEEETLGNPNDERTLRRESGGSPEWQSWAPSHCERDQGLTKKDKMGDRSVISTPESILGGLGARNVRNSAEERAVDGNALLPAMRWVASAGCGAPREKHQLVPGRVSYEDIYNMDNLKAGYEKLRAPGTDGKTIKANMTERGLAKLSHELKRQTYAPRPAKRILIPGRGNRPLSIASTVDKVVQSTFKGLVEPLFEPLFRDSSHGFRPGRSCHTALLDLYSWTAMTWLVRIDIEQDFDKKIHHDLLLEEMEPILQSKALRDLMRKFLNAGYIDACNSVDRTRYNIEGVPQGSIISPLCANTFLHPLDCYVEDVLIPKYNVGRSTESDGLNKAISEDYPELWALVKPPESAARLKYLRYADEVMLGVIGSKEEALDIGEAVQKFLQLRLRMNEQKYSLINARSGIAKYLGTLVMYHGTGTTRNPDVELRSITRPQLIAPIRDLLTKAVERGYGKEHRGLIRATFNPRLAALEDEHIVTHFSSVIRGIVNYYSFVNKRSSLWKVVSIYKKSCALTLARKHGLRSAEAAFHKFGPNLRITKRGKEVASLYYPDSLKTIVKYNLKSRFSNVTIL</sequence>
<dbReference type="CDD" id="cd01651">
    <property type="entry name" value="RT_G2_intron"/>
    <property type="match status" value="1"/>
</dbReference>
<dbReference type="InterPro" id="IPR024937">
    <property type="entry name" value="Domain_X"/>
</dbReference>
<evidence type="ECO:0000259" key="4">
    <source>
        <dbReference type="PROSITE" id="PS50878"/>
    </source>
</evidence>
<dbReference type="Gene3D" id="1.20.20.10">
    <property type="entry name" value="F1F0 ATP synthase subunit C"/>
    <property type="match status" value="1"/>
</dbReference>
<protein>
    <submittedName>
        <fullName evidence="5">Atp9i87 intron maturase</fullName>
    </submittedName>
</protein>
<evidence type="ECO:0000256" key="2">
    <source>
        <dbReference type="SAM" id="MobiDB-lite"/>
    </source>
</evidence>
<dbReference type="Pfam" id="PF01348">
    <property type="entry name" value="Intron_maturas2"/>
    <property type="match status" value="1"/>
</dbReference>
<dbReference type="InterPro" id="IPR038662">
    <property type="entry name" value="ATP_synth_F0_csu_sf"/>
</dbReference>
<dbReference type="InterPro" id="IPR000477">
    <property type="entry name" value="RT_dom"/>
</dbReference>
<dbReference type="InterPro" id="IPR051083">
    <property type="entry name" value="GrpII_Intron_Splice-Mob/Def"/>
</dbReference>
<reference evidence="5" key="1">
    <citation type="journal article" date="2011" name="Nucleic Acids Res.">
        <title>A unique transcriptome: 1782 positions of RNA editing alter 1406 codon identities in mitochondrial mRNAs of the lycophyte Isoetes engelmannii.</title>
        <authorList>
            <person name="Grewe F."/>
            <person name="Herres S."/>
            <person name="Viehover P."/>
            <person name="Polsakiewicz M."/>
            <person name="Weisshaar B."/>
            <person name="Knoop V."/>
        </authorList>
    </citation>
    <scope>NUCLEOTIDE SEQUENCE</scope>
</reference>
<geneLocation type="mitochondrion" evidence="5"/>
<dbReference type="Pfam" id="PF00078">
    <property type="entry name" value="RVT_1"/>
    <property type="match status" value="1"/>
</dbReference>
<evidence type="ECO:0000256" key="3">
    <source>
        <dbReference type="SAM" id="Phobius"/>
    </source>
</evidence>
<dbReference type="GO" id="GO:0006397">
    <property type="term" value="P:mRNA processing"/>
    <property type="evidence" value="ECO:0007669"/>
    <property type="project" value="InterPro"/>
</dbReference>
<evidence type="ECO:0000256" key="1">
    <source>
        <dbReference type="ARBA" id="ARBA00006704"/>
    </source>
</evidence>
<feature type="transmembrane region" description="Helical" evidence="3">
    <location>
        <begin position="12"/>
        <end position="34"/>
    </location>
</feature>
<accession>G0Y659</accession>
<feature type="region of interest" description="Disordered" evidence="2">
    <location>
        <begin position="80"/>
        <end position="155"/>
    </location>
</feature>
<keyword evidence="3" id="KW-0812">Transmembrane</keyword>
<keyword evidence="3" id="KW-1133">Transmembrane helix</keyword>
<evidence type="ECO:0000313" key="5">
    <source>
        <dbReference type="EMBL" id="ADT62137.1"/>
    </source>
</evidence>
<dbReference type="GO" id="GO:0005739">
    <property type="term" value="C:mitochondrion"/>
    <property type="evidence" value="ECO:0007669"/>
    <property type="project" value="UniProtKB-ARBA"/>
</dbReference>
<feature type="compositionally biased region" description="Basic and acidic residues" evidence="2">
    <location>
        <begin position="112"/>
        <end position="121"/>
    </location>
</feature>
<dbReference type="AlphaFoldDB" id="G0Y659"/>
<dbReference type="InterPro" id="IPR043502">
    <property type="entry name" value="DNA/RNA_pol_sf"/>
</dbReference>
<feature type="compositionally biased region" description="Basic and acidic residues" evidence="2">
    <location>
        <begin position="134"/>
        <end position="149"/>
    </location>
</feature>
<dbReference type="SUPFAM" id="SSF56672">
    <property type="entry name" value="DNA/RNA polymerases"/>
    <property type="match status" value="1"/>
</dbReference>
<dbReference type="PANTHER" id="PTHR34047:SF2">
    <property type="entry name" value="NUCLEAR INTRON MATURASE 1, MITOCHONDRIAL"/>
    <property type="match status" value="1"/>
</dbReference>
<dbReference type="PANTHER" id="PTHR34047">
    <property type="entry name" value="NUCLEAR INTRON MATURASE 1, MITOCHONDRIAL-RELATED"/>
    <property type="match status" value="1"/>
</dbReference>
<proteinExistence type="evidence at transcript level"/>
<dbReference type="PROSITE" id="PS50878">
    <property type="entry name" value="RT_POL"/>
    <property type="match status" value="1"/>
</dbReference>
<keyword evidence="3" id="KW-0472">Membrane</keyword>
<name>G0Y659_ISOEN</name>
<keyword evidence="5" id="KW-0496">Mitochondrion</keyword>